<keyword evidence="1" id="KW-0812">Transmembrane</keyword>
<dbReference type="InterPro" id="IPR010288">
    <property type="entry name" value="EcsB_ABC"/>
</dbReference>
<comment type="caution">
    <text evidence="2">The sequence shown here is derived from an EMBL/GenBank/DDBJ whole genome shotgun (WGS) entry which is preliminary data.</text>
</comment>
<organism evidence="2 3">
    <name type="scientific">Paenibacillus septentrionalis</name>
    <dbReference type="NCBI Taxonomy" id="429342"/>
    <lineage>
        <taxon>Bacteria</taxon>
        <taxon>Bacillati</taxon>
        <taxon>Bacillota</taxon>
        <taxon>Bacilli</taxon>
        <taxon>Bacillales</taxon>
        <taxon>Paenibacillaceae</taxon>
        <taxon>Paenibacillus</taxon>
    </lineage>
</organism>
<protein>
    <submittedName>
        <fullName evidence="2">ABC transporter permease</fullName>
    </submittedName>
</protein>
<feature type="transmembrane region" description="Helical" evidence="1">
    <location>
        <begin position="307"/>
        <end position="327"/>
    </location>
</feature>
<proteinExistence type="predicted"/>
<accession>A0ABW1UZQ7</accession>
<feature type="transmembrane region" description="Helical" evidence="1">
    <location>
        <begin position="379"/>
        <end position="398"/>
    </location>
</feature>
<feature type="transmembrane region" description="Helical" evidence="1">
    <location>
        <begin position="134"/>
        <end position="155"/>
    </location>
</feature>
<evidence type="ECO:0000313" key="3">
    <source>
        <dbReference type="Proteomes" id="UP001596233"/>
    </source>
</evidence>
<feature type="transmembrane region" description="Helical" evidence="1">
    <location>
        <begin position="354"/>
        <end position="373"/>
    </location>
</feature>
<dbReference type="RefSeq" id="WP_379231153.1">
    <property type="nucleotide sequence ID" value="NZ_JBHSTE010000001.1"/>
</dbReference>
<keyword evidence="1" id="KW-1133">Transmembrane helix</keyword>
<dbReference type="Pfam" id="PF05975">
    <property type="entry name" value="EcsB"/>
    <property type="match status" value="1"/>
</dbReference>
<dbReference type="PIRSF" id="PIRSF037259">
    <property type="entry name" value="EcsB_ABC"/>
    <property type="match status" value="1"/>
</dbReference>
<keyword evidence="1" id="KW-0472">Membrane</keyword>
<sequence>MTDQSISIELWRKRKHEFAKVIVPYLMYMARSGFPAVLALVGILAALQYVDLIQNVPPDLPIAWIGAIILTPLVCYSPFRSYLKEADVIFLMPMEHKLKSYLKMAHIRSFRNSSGLLLSVLLIFWPLYRQSDGYIGIWIAVILVLVKLINANFAWQERRMAWDQHRTIIRLLRWLLMFVVVLGWLMRVSILTTAIVTISVVALLFTLYRSFKKQGFPWRRLIEEEKLSLRRIYSFFSWFIDIQGEAPNVKQRRYLGWLIRLVPYRKSSTFIYLHVITFVRTEIGGICIRLVLLGALVNYMIADNDGMMGWGAVISFVLFGLIVSLQLSTLRKAHRHAIWKDIFPLSVHLQQRQLIAVDQILLYIMLAILLVGTFPMWNIGYATQLILMLIFLLAYPMLRAKRLQTVLRKEEELD</sequence>
<dbReference type="EMBL" id="JBHSTE010000001">
    <property type="protein sequence ID" value="MFC6331671.1"/>
    <property type="molecule type" value="Genomic_DNA"/>
</dbReference>
<feature type="transmembrane region" description="Helical" evidence="1">
    <location>
        <begin position="270"/>
        <end position="301"/>
    </location>
</feature>
<gene>
    <name evidence="2" type="ORF">ACFP56_03480</name>
</gene>
<feature type="transmembrane region" description="Helical" evidence="1">
    <location>
        <begin position="191"/>
        <end position="211"/>
    </location>
</feature>
<feature type="transmembrane region" description="Helical" evidence="1">
    <location>
        <begin position="109"/>
        <end position="128"/>
    </location>
</feature>
<evidence type="ECO:0000313" key="2">
    <source>
        <dbReference type="EMBL" id="MFC6331671.1"/>
    </source>
</evidence>
<evidence type="ECO:0000256" key="1">
    <source>
        <dbReference type="SAM" id="Phobius"/>
    </source>
</evidence>
<feature type="transmembrane region" description="Helical" evidence="1">
    <location>
        <begin position="62"/>
        <end position="79"/>
    </location>
</feature>
<reference evidence="3" key="1">
    <citation type="journal article" date="2019" name="Int. J. Syst. Evol. Microbiol.">
        <title>The Global Catalogue of Microorganisms (GCM) 10K type strain sequencing project: providing services to taxonomists for standard genome sequencing and annotation.</title>
        <authorList>
            <consortium name="The Broad Institute Genomics Platform"/>
            <consortium name="The Broad Institute Genome Sequencing Center for Infectious Disease"/>
            <person name="Wu L."/>
            <person name="Ma J."/>
        </authorList>
    </citation>
    <scope>NUCLEOTIDE SEQUENCE [LARGE SCALE GENOMIC DNA]</scope>
    <source>
        <strain evidence="3">PCU 280</strain>
    </source>
</reference>
<dbReference type="Proteomes" id="UP001596233">
    <property type="component" value="Unassembled WGS sequence"/>
</dbReference>
<keyword evidence="3" id="KW-1185">Reference proteome</keyword>
<feature type="transmembrane region" description="Helical" evidence="1">
    <location>
        <begin position="167"/>
        <end position="185"/>
    </location>
</feature>
<name>A0ABW1UZQ7_9BACL</name>
<feature type="transmembrane region" description="Helical" evidence="1">
    <location>
        <begin position="21"/>
        <end position="50"/>
    </location>
</feature>